<accession>A0A397SB40</accession>
<gene>
    <name evidence="2" type="ORF">C1645_834179</name>
</gene>
<feature type="region of interest" description="Disordered" evidence="1">
    <location>
        <begin position="96"/>
        <end position="115"/>
    </location>
</feature>
<evidence type="ECO:0000313" key="2">
    <source>
        <dbReference type="EMBL" id="RIA83198.1"/>
    </source>
</evidence>
<dbReference type="AlphaFoldDB" id="A0A397SB40"/>
<reference evidence="2 3" key="1">
    <citation type="submission" date="2018-06" db="EMBL/GenBank/DDBJ databases">
        <title>Comparative genomics reveals the genomic features of Rhizophagus irregularis, R. cerebriforme, R. diaphanum and Gigaspora rosea, and their symbiotic lifestyle signature.</title>
        <authorList>
            <person name="Morin E."/>
            <person name="San Clemente H."/>
            <person name="Chen E.C.H."/>
            <person name="De La Providencia I."/>
            <person name="Hainaut M."/>
            <person name="Kuo A."/>
            <person name="Kohler A."/>
            <person name="Murat C."/>
            <person name="Tang N."/>
            <person name="Roy S."/>
            <person name="Loubradou J."/>
            <person name="Henrissat B."/>
            <person name="Grigoriev I.V."/>
            <person name="Corradi N."/>
            <person name="Roux C."/>
            <person name="Martin F.M."/>
        </authorList>
    </citation>
    <scope>NUCLEOTIDE SEQUENCE [LARGE SCALE GENOMIC DNA]</scope>
    <source>
        <strain evidence="2 3">DAOM 227022</strain>
    </source>
</reference>
<evidence type="ECO:0000256" key="1">
    <source>
        <dbReference type="SAM" id="MobiDB-lite"/>
    </source>
</evidence>
<name>A0A397SB40_9GLOM</name>
<sequence>MGITISVEEVAIFEGFGAKEVKEKDATLLQAGKCLTQQYMSEKMALEEQTTRMNEKIQQLVTERNTIKNALGIEKAEMLLRESGYYESKEHYEKAGESDCASMTKNDESDDESMADSLNDRFRNLTILPSLKSLGKRKEVEEPMEIIRSKIGNFLKDNACDKEIEQTQGKIKLLQIRSRGNLGELNYKIKEELIDVETEVEVQILDKKFKDMWSIPCNGYRIEIQQIQVIIECEITSRRKCMAKILKIPLNTTDQHFGEVINVKTRKALERYNNNERQQFFQTGANRIPINRSRNNSRIRYNNDYRIRGMQIPIIEDIAIATMDTMDKKEEGSLVALGATKYLNDTNKK</sequence>
<keyword evidence="3" id="KW-1185">Reference proteome</keyword>
<proteinExistence type="predicted"/>
<evidence type="ECO:0000313" key="3">
    <source>
        <dbReference type="Proteomes" id="UP000265703"/>
    </source>
</evidence>
<protein>
    <submittedName>
        <fullName evidence="2">Uncharacterized protein</fullName>
    </submittedName>
</protein>
<dbReference type="Proteomes" id="UP000265703">
    <property type="component" value="Unassembled WGS sequence"/>
</dbReference>
<organism evidence="2 3">
    <name type="scientific">Glomus cerebriforme</name>
    <dbReference type="NCBI Taxonomy" id="658196"/>
    <lineage>
        <taxon>Eukaryota</taxon>
        <taxon>Fungi</taxon>
        <taxon>Fungi incertae sedis</taxon>
        <taxon>Mucoromycota</taxon>
        <taxon>Glomeromycotina</taxon>
        <taxon>Glomeromycetes</taxon>
        <taxon>Glomerales</taxon>
        <taxon>Glomeraceae</taxon>
        <taxon>Glomus</taxon>
    </lineage>
</organism>
<comment type="caution">
    <text evidence="2">The sequence shown here is derived from an EMBL/GenBank/DDBJ whole genome shotgun (WGS) entry which is preliminary data.</text>
</comment>
<dbReference type="EMBL" id="QKYT01000591">
    <property type="protein sequence ID" value="RIA83198.1"/>
    <property type="molecule type" value="Genomic_DNA"/>
</dbReference>